<keyword evidence="2" id="KW-1185">Reference proteome</keyword>
<evidence type="ECO:0008006" key="3">
    <source>
        <dbReference type="Google" id="ProtNLM"/>
    </source>
</evidence>
<gene>
    <name evidence="1" type="ORF">EJB05_33446</name>
</gene>
<organism evidence="1 2">
    <name type="scientific">Eragrostis curvula</name>
    <name type="common">weeping love grass</name>
    <dbReference type="NCBI Taxonomy" id="38414"/>
    <lineage>
        <taxon>Eukaryota</taxon>
        <taxon>Viridiplantae</taxon>
        <taxon>Streptophyta</taxon>
        <taxon>Embryophyta</taxon>
        <taxon>Tracheophyta</taxon>
        <taxon>Spermatophyta</taxon>
        <taxon>Magnoliopsida</taxon>
        <taxon>Liliopsida</taxon>
        <taxon>Poales</taxon>
        <taxon>Poaceae</taxon>
        <taxon>PACMAD clade</taxon>
        <taxon>Chloridoideae</taxon>
        <taxon>Eragrostideae</taxon>
        <taxon>Eragrostidinae</taxon>
        <taxon>Eragrostis</taxon>
    </lineage>
</organism>
<protein>
    <recommendedName>
        <fullName evidence="3">Protein kinase domain-containing protein</fullName>
    </recommendedName>
</protein>
<evidence type="ECO:0000313" key="1">
    <source>
        <dbReference type="EMBL" id="TVU17410.1"/>
    </source>
</evidence>
<dbReference type="Proteomes" id="UP000324897">
    <property type="component" value="Chromosome 7"/>
</dbReference>
<accession>A0A5J9U2N0</accession>
<dbReference type="Gramene" id="TVU17410">
    <property type="protein sequence ID" value="TVU17410"/>
    <property type="gene ID" value="EJB05_33446"/>
</dbReference>
<proteinExistence type="predicted"/>
<dbReference type="EMBL" id="RWGY01000029">
    <property type="protein sequence ID" value="TVU17410.1"/>
    <property type="molecule type" value="Genomic_DNA"/>
</dbReference>
<name>A0A5J9U2N0_9POAL</name>
<sequence length="322" mass="37550">MMIEISHPTILKARVVMEVESHLLLWVEPYKGNLLGYLGYELGTPLKPQSTFTLIQKEVRQAKVIRKIVWQIIDGLEHLMINGYYHGNFTLLDTYYNQRGDDILVKLTNFRKKSGRKSMWQWRDLVALGTELKIMSSIADKRNRENNRIIFDITLLDDLAQKLKDLPEHNLGRSYAKIKTHVYFWETYHRKKFFVYFVSLKMKNKEFKSKVDECEDLCKKLPWDHDDYNGFLQKMKQFREKRKKRPYKGNKSNSGKKVDAVITRIHLNIGCDGDIEDCLAGLFLLNMQILKTSLYPVSMDGASHGRLPASLAFLPSCVQPLA</sequence>
<comment type="caution">
    <text evidence="1">The sequence shown here is derived from an EMBL/GenBank/DDBJ whole genome shotgun (WGS) entry which is preliminary data.</text>
</comment>
<dbReference type="OrthoDB" id="687319at2759"/>
<evidence type="ECO:0000313" key="2">
    <source>
        <dbReference type="Proteomes" id="UP000324897"/>
    </source>
</evidence>
<dbReference type="SUPFAM" id="SSF56112">
    <property type="entry name" value="Protein kinase-like (PK-like)"/>
    <property type="match status" value="1"/>
</dbReference>
<reference evidence="1 2" key="1">
    <citation type="journal article" date="2019" name="Sci. Rep.">
        <title>A high-quality genome of Eragrostis curvula grass provides insights into Poaceae evolution and supports new strategies to enhance forage quality.</title>
        <authorList>
            <person name="Carballo J."/>
            <person name="Santos B.A.C.M."/>
            <person name="Zappacosta D."/>
            <person name="Garbus I."/>
            <person name="Selva J.P."/>
            <person name="Gallo C.A."/>
            <person name="Diaz A."/>
            <person name="Albertini E."/>
            <person name="Caccamo M."/>
            <person name="Echenique V."/>
        </authorList>
    </citation>
    <scope>NUCLEOTIDE SEQUENCE [LARGE SCALE GENOMIC DNA]</scope>
    <source>
        <strain evidence="2">cv. Victoria</strain>
        <tissue evidence="1">Leaf</tissue>
    </source>
</reference>
<dbReference type="AlphaFoldDB" id="A0A5J9U2N0"/>
<dbReference type="InterPro" id="IPR011009">
    <property type="entry name" value="Kinase-like_dom_sf"/>
</dbReference>